<comment type="caution">
    <text evidence="1">The sequence shown here is derived from an EMBL/GenBank/DDBJ whole genome shotgun (WGS) entry which is preliminary data.</text>
</comment>
<dbReference type="PANTHER" id="PTHR38471">
    <property type="entry name" value="FOUR HELIX BUNDLE PROTEIN"/>
    <property type="match status" value="1"/>
</dbReference>
<accession>A0A5M4B0R3</accession>
<reference evidence="1 2" key="1">
    <citation type="submission" date="2019-10" db="EMBL/GenBank/DDBJ databases">
        <title>Prolixibacter strains distinguished by the presence of nitrate reductase genes were adept at nitrate-dependent anaerobic corrosion of metallic iron and carbon steel.</title>
        <authorList>
            <person name="Iino T."/>
            <person name="Shono N."/>
            <person name="Ito K."/>
            <person name="Nakamura R."/>
            <person name="Sueoka K."/>
            <person name="Harayama S."/>
            <person name="Ohkuma M."/>
        </authorList>
    </citation>
    <scope>NUCLEOTIDE SEQUENCE [LARGE SCALE GENOMIC DNA]</scope>
    <source>
        <strain evidence="1 2">JCM 13498</strain>
    </source>
</reference>
<dbReference type="InterPro" id="IPR012657">
    <property type="entry name" value="23S_rRNA-intervening_sequence"/>
</dbReference>
<dbReference type="Proteomes" id="UP000391834">
    <property type="component" value="Unassembled WGS sequence"/>
</dbReference>
<organism evidence="1 2">
    <name type="scientific">Prolixibacter bellariivorans</name>
    <dbReference type="NCBI Taxonomy" id="314319"/>
    <lineage>
        <taxon>Bacteria</taxon>
        <taxon>Pseudomonadati</taxon>
        <taxon>Bacteroidota</taxon>
        <taxon>Bacteroidia</taxon>
        <taxon>Marinilabiliales</taxon>
        <taxon>Prolixibacteraceae</taxon>
        <taxon>Prolixibacter</taxon>
    </lineage>
</organism>
<sequence length="75" mass="8656">MNNIAEGFERDSDKEFQRFLKIAKGSAGEVRSMLSISVDLNYMSKEEAETIVNRYITLSSRISRFIQYLNSSIKK</sequence>
<proteinExistence type="predicted"/>
<evidence type="ECO:0008006" key="3">
    <source>
        <dbReference type="Google" id="ProtNLM"/>
    </source>
</evidence>
<dbReference type="Pfam" id="PF05635">
    <property type="entry name" value="23S_rRNA_IVP"/>
    <property type="match status" value="1"/>
</dbReference>
<dbReference type="EMBL" id="BLAX01000001">
    <property type="protein sequence ID" value="GET33749.1"/>
    <property type="molecule type" value="Genomic_DNA"/>
</dbReference>
<dbReference type="InterPro" id="IPR036583">
    <property type="entry name" value="23S_rRNA_IVS_sf"/>
</dbReference>
<keyword evidence="2" id="KW-1185">Reference proteome</keyword>
<protein>
    <recommendedName>
        <fullName evidence="3">Four helix bundle protein</fullName>
    </recommendedName>
</protein>
<name>A0A5M4B0R3_9BACT</name>
<evidence type="ECO:0000313" key="1">
    <source>
        <dbReference type="EMBL" id="GET33749.1"/>
    </source>
</evidence>
<dbReference type="PANTHER" id="PTHR38471:SF2">
    <property type="entry name" value="FOUR HELIX BUNDLE PROTEIN"/>
    <property type="match status" value="1"/>
</dbReference>
<dbReference type="AlphaFoldDB" id="A0A5M4B0R3"/>
<dbReference type="SUPFAM" id="SSF158446">
    <property type="entry name" value="IVS-encoded protein-like"/>
    <property type="match status" value="1"/>
</dbReference>
<gene>
    <name evidence="1" type="ORF">PbJCM13498_26120</name>
</gene>
<dbReference type="Gene3D" id="1.20.1440.60">
    <property type="entry name" value="23S rRNA-intervening sequence"/>
    <property type="match status" value="1"/>
</dbReference>
<dbReference type="NCBIfam" id="TIGR02436">
    <property type="entry name" value="four helix bundle protein"/>
    <property type="match status" value="1"/>
</dbReference>
<evidence type="ECO:0000313" key="2">
    <source>
        <dbReference type="Proteomes" id="UP000391834"/>
    </source>
</evidence>